<evidence type="ECO:0000313" key="4">
    <source>
        <dbReference type="Proteomes" id="UP000559117"/>
    </source>
</evidence>
<dbReference type="AlphaFoldDB" id="A0A840UJH3"/>
<keyword evidence="4" id="KW-1185">Reference proteome</keyword>
<proteinExistence type="inferred from homology"/>
<reference evidence="3 4" key="1">
    <citation type="submission" date="2020-08" db="EMBL/GenBank/DDBJ databases">
        <title>Genomic Encyclopedia of Type Strains, Phase IV (KMG-IV): sequencing the most valuable type-strain genomes for metagenomic binning, comparative biology and taxonomic classification.</title>
        <authorList>
            <person name="Goeker M."/>
        </authorList>
    </citation>
    <scope>NUCLEOTIDE SEQUENCE [LARGE SCALE GENOMIC DNA]</scope>
    <source>
        <strain evidence="3 4">DSM 24661</strain>
    </source>
</reference>
<sequence>MTKDELKELICSAIDKRQSDIIDIADSIYKEPELGYKEHKTSEKVKKLFDALNIEYSTDWGITGVKGRLKGKSSKKTVALLAELDALVCRNHPDADEATGAMHCCGHNIQIANMAAIAMAFKDTNAMQYLDGDIVPFAVPAEECIEIDYRNTLRNKGKIKYLGGKEEIIAQGGFDDIDISLQMHVHPTEKPNGEIQVAGSCNGFIAKIIEYKGKAAHAAFSPDQGINALNAAMLGIMGVNALRETFKESDCIRFHPIINNGGDLVNVVPDYVQMESYVRASNVKALKETNIRVNRALKAGADAIGAECIIHDLPGYLPLFNDKTLSELLRSNSRHFFATNDIFDGVHSAGSTDMGDVAHIMPVLHTWVGCTEGALHSAQYKLTDAATAYGKTPKAIAMTIIDLLYDNAAEAEKIVKNYKPVMTKETYLEYMESIK</sequence>
<feature type="domain" description="Peptidase M20 dimerisation" evidence="2">
    <location>
        <begin position="208"/>
        <end position="300"/>
    </location>
</feature>
<comment type="caution">
    <text evidence="3">The sequence shown here is derived from an EMBL/GenBank/DDBJ whole genome shotgun (WGS) entry which is preliminary data.</text>
</comment>
<dbReference type="Proteomes" id="UP000559117">
    <property type="component" value="Unassembled WGS sequence"/>
</dbReference>
<dbReference type="Pfam" id="PF01546">
    <property type="entry name" value="Peptidase_M20"/>
    <property type="match status" value="1"/>
</dbReference>
<dbReference type="PANTHER" id="PTHR30575:SF3">
    <property type="entry name" value="PEPTIDASE M20 DIMERISATION DOMAIN-CONTAINING PROTEIN"/>
    <property type="match status" value="1"/>
</dbReference>
<comment type="similarity">
    <text evidence="1">Belongs to the peptidase M20A family.</text>
</comment>
<dbReference type="Gene3D" id="3.30.70.360">
    <property type="match status" value="1"/>
</dbReference>
<dbReference type="InterPro" id="IPR017144">
    <property type="entry name" value="Xaa-Arg_dipeptidase"/>
</dbReference>
<dbReference type="SUPFAM" id="SSF55031">
    <property type="entry name" value="Bacterial exopeptidase dimerisation domain"/>
    <property type="match status" value="1"/>
</dbReference>
<dbReference type="SUPFAM" id="SSF53187">
    <property type="entry name" value="Zn-dependent exopeptidases"/>
    <property type="match status" value="1"/>
</dbReference>
<dbReference type="EMBL" id="JACHFH010000035">
    <property type="protein sequence ID" value="MBB5337149.1"/>
    <property type="molecule type" value="Genomic_DNA"/>
</dbReference>
<dbReference type="GO" id="GO:0046657">
    <property type="term" value="P:folic acid catabolic process"/>
    <property type="evidence" value="ECO:0007669"/>
    <property type="project" value="TreeGrafter"/>
</dbReference>
<dbReference type="InterPro" id="IPR011650">
    <property type="entry name" value="Peptidase_M20_dimer"/>
</dbReference>
<dbReference type="PIRSF" id="PIRSF037226">
    <property type="entry name" value="Amidohydrolase_ACY1L2_prd"/>
    <property type="match status" value="1"/>
</dbReference>
<dbReference type="InterPro" id="IPR052030">
    <property type="entry name" value="Peptidase_M20/M20A_hydrolases"/>
</dbReference>
<dbReference type="NCBIfam" id="TIGR01891">
    <property type="entry name" value="amidohydrolases"/>
    <property type="match status" value="1"/>
</dbReference>
<dbReference type="InterPro" id="IPR036264">
    <property type="entry name" value="Bact_exopeptidase_dim_dom"/>
</dbReference>
<accession>A0A840UJH3</accession>
<evidence type="ECO:0000313" key="3">
    <source>
        <dbReference type="EMBL" id="MBB5337149.1"/>
    </source>
</evidence>
<dbReference type="RefSeq" id="WP_183862726.1">
    <property type="nucleotide sequence ID" value="NZ_JACHFH010000035.1"/>
</dbReference>
<dbReference type="GO" id="GO:0016805">
    <property type="term" value="F:dipeptidase activity"/>
    <property type="evidence" value="ECO:0007669"/>
    <property type="project" value="InterPro"/>
</dbReference>
<dbReference type="GO" id="GO:0071713">
    <property type="term" value="F:para-aminobenzoyl-glutamate hydrolase activity"/>
    <property type="evidence" value="ECO:0007669"/>
    <property type="project" value="TreeGrafter"/>
</dbReference>
<dbReference type="Gene3D" id="3.40.630.10">
    <property type="entry name" value="Zn peptidases"/>
    <property type="match status" value="1"/>
</dbReference>
<evidence type="ECO:0000256" key="1">
    <source>
        <dbReference type="PIRNR" id="PIRNR037226"/>
    </source>
</evidence>
<dbReference type="Pfam" id="PF07687">
    <property type="entry name" value="M20_dimer"/>
    <property type="match status" value="1"/>
</dbReference>
<dbReference type="GO" id="GO:0005737">
    <property type="term" value="C:cytoplasm"/>
    <property type="evidence" value="ECO:0007669"/>
    <property type="project" value="TreeGrafter"/>
</dbReference>
<dbReference type="InterPro" id="IPR002933">
    <property type="entry name" value="Peptidase_M20"/>
</dbReference>
<keyword evidence="3" id="KW-0378">Hydrolase</keyword>
<gene>
    <name evidence="3" type="ORF">HNR32_002306</name>
</gene>
<dbReference type="PANTHER" id="PTHR30575">
    <property type="entry name" value="PEPTIDASE M20"/>
    <property type="match status" value="1"/>
</dbReference>
<evidence type="ECO:0000259" key="2">
    <source>
        <dbReference type="Pfam" id="PF07687"/>
    </source>
</evidence>
<organism evidence="3 4">
    <name type="scientific">Pectinatus brassicae</name>
    <dbReference type="NCBI Taxonomy" id="862415"/>
    <lineage>
        <taxon>Bacteria</taxon>
        <taxon>Bacillati</taxon>
        <taxon>Bacillota</taxon>
        <taxon>Negativicutes</taxon>
        <taxon>Selenomonadales</taxon>
        <taxon>Selenomonadaceae</taxon>
        <taxon>Pectinatus</taxon>
    </lineage>
</organism>
<protein>
    <recommendedName>
        <fullName evidence="1">Peptidase M20 domain-containing protein 2</fullName>
    </recommendedName>
</protein>
<dbReference type="InterPro" id="IPR017439">
    <property type="entry name" value="Amidohydrolase"/>
</dbReference>
<name>A0A840UJH3_9FIRM</name>